<organism evidence="2 3">
    <name type="scientific">Marine Group III euryarchaeote CG-Epi1</name>
    <dbReference type="NCBI Taxonomy" id="1888995"/>
    <lineage>
        <taxon>Archaea</taxon>
        <taxon>Methanobacteriati</taxon>
        <taxon>Thermoplasmatota</taxon>
        <taxon>Thermoplasmata</taxon>
        <taxon>Candidatus Thermoprofundales</taxon>
    </lineage>
</organism>
<evidence type="ECO:0000313" key="2">
    <source>
        <dbReference type="EMBL" id="OIR17483.1"/>
    </source>
</evidence>
<feature type="transmembrane region" description="Helical" evidence="1">
    <location>
        <begin position="82"/>
        <end position="100"/>
    </location>
</feature>
<accession>A0A1J5TBJ0</accession>
<dbReference type="AlphaFoldDB" id="A0A1J5TBJ0"/>
<reference evidence="2 3" key="1">
    <citation type="submission" date="2016-08" db="EMBL/GenBank/DDBJ databases">
        <title>New Insights into Marine Group III Euryarchaeota, from dark to light.</title>
        <authorList>
            <person name="Haro-Moreno J.M."/>
            <person name="Rodriguez-Valera F."/>
            <person name="Lopez-Garcia P."/>
            <person name="Moreira D."/>
            <person name="Martin-Cuadrado A.B."/>
        </authorList>
    </citation>
    <scope>NUCLEOTIDE SEQUENCE [LARGE SCALE GENOMIC DNA]</scope>
    <source>
        <strain evidence="2">CG-Epi1</strain>
    </source>
</reference>
<keyword evidence="1" id="KW-0812">Transmembrane</keyword>
<gene>
    <name evidence="2" type="ORF">BD935_02205</name>
</gene>
<evidence type="ECO:0000313" key="3">
    <source>
        <dbReference type="Proteomes" id="UP000183080"/>
    </source>
</evidence>
<dbReference type="STRING" id="1888995.BD935_02205"/>
<dbReference type="Proteomes" id="UP000183080">
    <property type="component" value="Unassembled WGS sequence"/>
</dbReference>
<keyword evidence="1" id="KW-1133">Transmembrane helix</keyword>
<name>A0A1J5TBJ0_9ARCH</name>
<comment type="caution">
    <text evidence="2">The sequence shown here is derived from an EMBL/GenBank/DDBJ whole genome shotgun (WGS) entry which is preliminary data.</text>
</comment>
<feature type="transmembrane region" description="Helical" evidence="1">
    <location>
        <begin position="12"/>
        <end position="29"/>
    </location>
</feature>
<evidence type="ECO:0000256" key="1">
    <source>
        <dbReference type="SAM" id="Phobius"/>
    </source>
</evidence>
<dbReference type="EMBL" id="MIZA01000022">
    <property type="protein sequence ID" value="OIR17483.1"/>
    <property type="molecule type" value="Genomic_DNA"/>
</dbReference>
<protein>
    <submittedName>
        <fullName evidence="2">Uncharacterized protein</fullName>
    </submittedName>
</protein>
<keyword evidence="1" id="KW-0472">Membrane</keyword>
<sequence length="139" mass="14974">MDAKEILNPKTLMIAVGVLVIVLSFWGIMNGDKWAEYGWGKENVLAHDEDYEKMWALHMMPLGVMAIGTGVFVKGRALAQMSMLAPSVIVIIAVGMGILTGESGYSSETPPLNVMALPLLTIALTLALGVAGYLHRDDE</sequence>
<proteinExistence type="predicted"/>
<feature type="transmembrane region" description="Helical" evidence="1">
    <location>
        <begin position="55"/>
        <end position="73"/>
    </location>
</feature>
<feature type="transmembrane region" description="Helical" evidence="1">
    <location>
        <begin position="112"/>
        <end position="134"/>
    </location>
</feature>